<evidence type="ECO:0000313" key="2">
    <source>
        <dbReference type="Proteomes" id="UP000036403"/>
    </source>
</evidence>
<accession>A0A0J7K197</accession>
<sequence>MDALARPKQLCRLRVQRTLTGGSSEPRSVVARTIIPEGMSTTGDVTSCNSSYRSSGRAKADLTCELTGSRGRQPDLKPILRSSQIAEDNGLVQAMAARGPIRPTAVILGS</sequence>
<dbReference type="AlphaFoldDB" id="A0A0J7K197"/>
<proteinExistence type="predicted"/>
<name>A0A0J7K197_LASNI</name>
<evidence type="ECO:0000313" key="1">
    <source>
        <dbReference type="EMBL" id="KMQ84072.1"/>
    </source>
</evidence>
<keyword evidence="2" id="KW-1185">Reference proteome</keyword>
<protein>
    <submittedName>
        <fullName evidence="1">Pilus assembly protein</fullName>
    </submittedName>
</protein>
<gene>
    <name evidence="1" type="ORF">RF55_18473</name>
</gene>
<comment type="caution">
    <text evidence="1">The sequence shown here is derived from an EMBL/GenBank/DDBJ whole genome shotgun (WGS) entry which is preliminary data.</text>
</comment>
<organism evidence="1 2">
    <name type="scientific">Lasius niger</name>
    <name type="common">Black garden ant</name>
    <dbReference type="NCBI Taxonomy" id="67767"/>
    <lineage>
        <taxon>Eukaryota</taxon>
        <taxon>Metazoa</taxon>
        <taxon>Ecdysozoa</taxon>
        <taxon>Arthropoda</taxon>
        <taxon>Hexapoda</taxon>
        <taxon>Insecta</taxon>
        <taxon>Pterygota</taxon>
        <taxon>Neoptera</taxon>
        <taxon>Endopterygota</taxon>
        <taxon>Hymenoptera</taxon>
        <taxon>Apocrita</taxon>
        <taxon>Aculeata</taxon>
        <taxon>Formicoidea</taxon>
        <taxon>Formicidae</taxon>
        <taxon>Formicinae</taxon>
        <taxon>Lasius</taxon>
        <taxon>Lasius</taxon>
    </lineage>
</organism>
<reference evidence="1 2" key="1">
    <citation type="submission" date="2015-04" db="EMBL/GenBank/DDBJ databases">
        <title>Lasius niger genome sequencing.</title>
        <authorList>
            <person name="Konorov E.A."/>
            <person name="Nikitin M.A."/>
            <person name="Kirill M.V."/>
            <person name="Chang P."/>
        </authorList>
    </citation>
    <scope>NUCLEOTIDE SEQUENCE [LARGE SCALE GENOMIC DNA]</scope>
    <source>
        <tissue evidence="1">Whole</tissue>
    </source>
</reference>
<dbReference type="PaxDb" id="67767-A0A0J7K197"/>
<dbReference type="Proteomes" id="UP000036403">
    <property type="component" value="Unassembled WGS sequence"/>
</dbReference>
<dbReference type="EMBL" id="LBMM01017478">
    <property type="protein sequence ID" value="KMQ84072.1"/>
    <property type="molecule type" value="Genomic_DNA"/>
</dbReference>